<sequence length="115" mass="12667">LNVSSIPLGRPIHQVYNQKNHAVGRQDLEDKIVAVELPAIFLCDAGSWPLGLTKADFPAKVKEACERRGMGGSDAIAIRIKMPCGLDIFTTERLQDARINHLSGPMFLNPGMHIY</sequence>
<accession>A0ABR3EMR7</accession>
<keyword evidence="2" id="KW-1185">Reference proteome</keyword>
<organism evidence="1 2">
    <name type="scientific">Marasmius crinis-equi</name>
    <dbReference type="NCBI Taxonomy" id="585013"/>
    <lineage>
        <taxon>Eukaryota</taxon>
        <taxon>Fungi</taxon>
        <taxon>Dikarya</taxon>
        <taxon>Basidiomycota</taxon>
        <taxon>Agaricomycotina</taxon>
        <taxon>Agaricomycetes</taxon>
        <taxon>Agaricomycetidae</taxon>
        <taxon>Agaricales</taxon>
        <taxon>Marasmiineae</taxon>
        <taxon>Marasmiaceae</taxon>
        <taxon>Marasmius</taxon>
    </lineage>
</organism>
<protein>
    <submittedName>
        <fullName evidence="1">Uncharacterized protein</fullName>
    </submittedName>
</protein>
<reference evidence="1 2" key="1">
    <citation type="submission" date="2024-02" db="EMBL/GenBank/DDBJ databases">
        <title>A draft genome for the cacao thread blight pathogen Marasmius crinis-equi.</title>
        <authorList>
            <person name="Cohen S.P."/>
            <person name="Baruah I.K."/>
            <person name="Amoako-Attah I."/>
            <person name="Bukari Y."/>
            <person name="Meinhardt L.W."/>
            <person name="Bailey B.A."/>
        </authorList>
    </citation>
    <scope>NUCLEOTIDE SEQUENCE [LARGE SCALE GENOMIC DNA]</scope>
    <source>
        <strain evidence="1 2">GH-76</strain>
    </source>
</reference>
<evidence type="ECO:0000313" key="2">
    <source>
        <dbReference type="Proteomes" id="UP001465976"/>
    </source>
</evidence>
<gene>
    <name evidence="1" type="ORF">V5O48_017884</name>
</gene>
<proteinExistence type="predicted"/>
<dbReference type="EMBL" id="JBAHYK010002945">
    <property type="protein sequence ID" value="KAL0564171.1"/>
    <property type="molecule type" value="Genomic_DNA"/>
</dbReference>
<evidence type="ECO:0000313" key="1">
    <source>
        <dbReference type="EMBL" id="KAL0564171.1"/>
    </source>
</evidence>
<feature type="non-terminal residue" evidence="1">
    <location>
        <position position="1"/>
    </location>
</feature>
<dbReference type="Proteomes" id="UP001465976">
    <property type="component" value="Unassembled WGS sequence"/>
</dbReference>
<comment type="caution">
    <text evidence="1">The sequence shown here is derived from an EMBL/GenBank/DDBJ whole genome shotgun (WGS) entry which is preliminary data.</text>
</comment>
<name>A0ABR3EMR7_9AGAR</name>